<dbReference type="Pfam" id="PF26215">
    <property type="entry name" value="HTH_animal"/>
    <property type="match status" value="1"/>
</dbReference>
<proteinExistence type="predicted"/>
<dbReference type="PANTHER" id="PTHR21301:SF13">
    <property type="match status" value="1"/>
</dbReference>
<name>A0A974DN38_XENLA</name>
<sequence length="197" mass="23206">MCEFLVNCILFVLKKNYFMFDDLPPNHRSRFRDNVVMYVRLIDDLLFIWRGGAILLQEFISFLNFNTFNLSFRHEYSPTSINYLELALYSEGKKIYTKLYRKPNGLLHAWSGHSRHCINNIPHGQFLWAKRNCTLNEHFEKGALTLHNRFLEKGYNEAIISRSYERAGADDVLAPWTKDKPNVVCRRARTIKNLVAV</sequence>
<accession>A0A974DN38</accession>
<dbReference type="Proteomes" id="UP000694892">
    <property type="component" value="Chromosome 2L"/>
</dbReference>
<gene>
    <name evidence="2" type="ORF">XELAEV_18012437mg</name>
</gene>
<organism evidence="2 3">
    <name type="scientific">Xenopus laevis</name>
    <name type="common">African clawed frog</name>
    <dbReference type="NCBI Taxonomy" id="8355"/>
    <lineage>
        <taxon>Eukaryota</taxon>
        <taxon>Metazoa</taxon>
        <taxon>Chordata</taxon>
        <taxon>Craniata</taxon>
        <taxon>Vertebrata</taxon>
        <taxon>Euteleostomi</taxon>
        <taxon>Amphibia</taxon>
        <taxon>Batrachia</taxon>
        <taxon>Anura</taxon>
        <taxon>Pipoidea</taxon>
        <taxon>Pipidae</taxon>
        <taxon>Xenopodinae</taxon>
        <taxon>Xenopus</taxon>
        <taxon>Xenopus</taxon>
    </lineage>
</organism>
<reference evidence="3" key="1">
    <citation type="journal article" date="2016" name="Nature">
        <title>Genome evolution in the allotetraploid frog Xenopus laevis.</title>
        <authorList>
            <person name="Session A.M."/>
            <person name="Uno Y."/>
            <person name="Kwon T."/>
            <person name="Chapman J.A."/>
            <person name="Toyoda A."/>
            <person name="Takahashi S."/>
            <person name="Fukui A."/>
            <person name="Hikosaka A."/>
            <person name="Suzuki A."/>
            <person name="Kondo M."/>
            <person name="van Heeringen S.J."/>
            <person name="Quigley I."/>
            <person name="Heinz S."/>
            <person name="Ogino H."/>
            <person name="Ochi H."/>
            <person name="Hellsten U."/>
            <person name="Lyons J.B."/>
            <person name="Simakov O."/>
            <person name="Putnam N."/>
            <person name="Stites J."/>
            <person name="Kuroki Y."/>
            <person name="Tanaka T."/>
            <person name="Michiue T."/>
            <person name="Watanabe M."/>
            <person name="Bogdanovic O."/>
            <person name="Lister R."/>
            <person name="Georgiou G."/>
            <person name="Paranjpe S.S."/>
            <person name="van Kruijsbergen I."/>
            <person name="Shu S."/>
            <person name="Carlson J."/>
            <person name="Kinoshita T."/>
            <person name="Ohta Y."/>
            <person name="Mawaribuchi S."/>
            <person name="Jenkins J."/>
            <person name="Grimwood J."/>
            <person name="Schmutz J."/>
            <person name="Mitros T."/>
            <person name="Mozaffari S.V."/>
            <person name="Suzuki Y."/>
            <person name="Haramoto Y."/>
            <person name="Yamamoto T.S."/>
            <person name="Takagi C."/>
            <person name="Heald R."/>
            <person name="Miller K."/>
            <person name="Haudenschild C."/>
            <person name="Kitzman J."/>
            <person name="Nakayama T."/>
            <person name="Izutsu Y."/>
            <person name="Robert J."/>
            <person name="Fortriede J."/>
            <person name="Burns K."/>
            <person name="Lotay V."/>
            <person name="Karimi K."/>
            <person name="Yasuoka Y."/>
            <person name="Dichmann D.S."/>
            <person name="Flajnik M.F."/>
            <person name="Houston D.W."/>
            <person name="Shendure J."/>
            <person name="DuPasquier L."/>
            <person name="Vize P.D."/>
            <person name="Zorn A.M."/>
            <person name="Ito M."/>
            <person name="Marcotte E.M."/>
            <person name="Wallingford J.B."/>
            <person name="Ito Y."/>
            <person name="Asashima M."/>
            <person name="Ueno N."/>
            <person name="Matsuda Y."/>
            <person name="Veenstra G.J."/>
            <person name="Fujiyama A."/>
            <person name="Harland R.M."/>
            <person name="Taira M."/>
            <person name="Rokhsar D.S."/>
        </authorList>
    </citation>
    <scope>NUCLEOTIDE SEQUENCE [LARGE SCALE GENOMIC DNA]</scope>
    <source>
        <strain evidence="3">J</strain>
    </source>
</reference>
<evidence type="ECO:0000313" key="2">
    <source>
        <dbReference type="EMBL" id="OCT94747.1"/>
    </source>
</evidence>
<evidence type="ECO:0000259" key="1">
    <source>
        <dbReference type="Pfam" id="PF26215"/>
    </source>
</evidence>
<evidence type="ECO:0000313" key="3">
    <source>
        <dbReference type="Proteomes" id="UP000694892"/>
    </source>
</evidence>
<protein>
    <recommendedName>
        <fullName evidence="1">Helix-turn-helix domain-containing protein</fullName>
    </recommendedName>
</protein>
<dbReference type="AlphaFoldDB" id="A0A974DN38"/>
<dbReference type="PANTHER" id="PTHR21301">
    <property type="entry name" value="REVERSE TRANSCRIPTASE"/>
    <property type="match status" value="1"/>
</dbReference>
<dbReference type="InterPro" id="IPR058912">
    <property type="entry name" value="HTH_animal"/>
</dbReference>
<feature type="domain" description="Helix-turn-helix" evidence="1">
    <location>
        <begin position="106"/>
        <end position="163"/>
    </location>
</feature>
<dbReference type="EMBL" id="CM004468">
    <property type="protein sequence ID" value="OCT94747.1"/>
    <property type="molecule type" value="Genomic_DNA"/>
</dbReference>